<accession>A0A8H6LSR9</accession>
<dbReference type="SMART" id="SM01149">
    <property type="entry name" value="DUF1237"/>
    <property type="match status" value="1"/>
</dbReference>
<dbReference type="Proteomes" id="UP000521943">
    <property type="component" value="Unassembled WGS sequence"/>
</dbReference>
<dbReference type="AlphaFoldDB" id="A0A8H6LSR9"/>
<dbReference type="InterPro" id="IPR008313">
    <property type="entry name" value="GH125"/>
</dbReference>
<proteinExistence type="predicted"/>
<evidence type="ECO:0000313" key="2">
    <source>
        <dbReference type="Proteomes" id="UP000521943"/>
    </source>
</evidence>
<dbReference type="EMBL" id="JACGCI010000338">
    <property type="protein sequence ID" value="KAF6740944.1"/>
    <property type="molecule type" value="Genomic_DNA"/>
</dbReference>
<gene>
    <name evidence="1" type="ORF">DFP72DRAFT_1085755</name>
</gene>
<dbReference type="GO" id="GO:0005975">
    <property type="term" value="P:carbohydrate metabolic process"/>
    <property type="evidence" value="ECO:0007669"/>
    <property type="project" value="InterPro"/>
</dbReference>
<comment type="caution">
    <text evidence="1">The sequence shown here is derived from an EMBL/GenBank/DDBJ whole genome shotgun (WGS) entry which is preliminary data.</text>
</comment>
<reference evidence="1 2" key="1">
    <citation type="submission" date="2020-07" db="EMBL/GenBank/DDBJ databases">
        <title>Comparative genomics of pyrophilous fungi reveals a link between fire events and developmental genes.</title>
        <authorList>
            <consortium name="DOE Joint Genome Institute"/>
            <person name="Steindorff A.S."/>
            <person name="Carver A."/>
            <person name="Calhoun S."/>
            <person name="Stillman K."/>
            <person name="Liu H."/>
            <person name="Lipzen A."/>
            <person name="Pangilinan J."/>
            <person name="Labutti K."/>
            <person name="Bruns T.D."/>
            <person name="Grigoriev I.V."/>
        </authorList>
    </citation>
    <scope>NUCLEOTIDE SEQUENCE [LARGE SCALE GENOMIC DNA]</scope>
    <source>
        <strain evidence="1 2">CBS 144469</strain>
    </source>
</reference>
<dbReference type="InterPro" id="IPR012341">
    <property type="entry name" value="6hp_glycosidase-like_sf"/>
</dbReference>
<dbReference type="Pfam" id="PF06824">
    <property type="entry name" value="Glyco_hydro_125"/>
    <property type="match status" value="1"/>
</dbReference>
<dbReference type="PANTHER" id="PTHR31047:SF0">
    <property type="entry name" value="MEIOTICALLY UP-REGULATED GENE 157 PROTEIN"/>
    <property type="match status" value="1"/>
</dbReference>
<keyword evidence="2" id="KW-1185">Reference proteome</keyword>
<dbReference type="GO" id="GO:0003824">
    <property type="term" value="F:catalytic activity"/>
    <property type="evidence" value="ECO:0007669"/>
    <property type="project" value="UniProtKB-ARBA"/>
</dbReference>
<dbReference type="InterPro" id="IPR008928">
    <property type="entry name" value="6-hairpin_glycosidase_sf"/>
</dbReference>
<organism evidence="1 2">
    <name type="scientific">Ephemerocybe angulata</name>
    <dbReference type="NCBI Taxonomy" id="980116"/>
    <lineage>
        <taxon>Eukaryota</taxon>
        <taxon>Fungi</taxon>
        <taxon>Dikarya</taxon>
        <taxon>Basidiomycota</taxon>
        <taxon>Agaricomycotina</taxon>
        <taxon>Agaricomycetes</taxon>
        <taxon>Agaricomycetidae</taxon>
        <taxon>Agaricales</taxon>
        <taxon>Agaricineae</taxon>
        <taxon>Psathyrellaceae</taxon>
        <taxon>Ephemerocybe</taxon>
    </lineage>
</organism>
<name>A0A8H6LSR9_9AGAR</name>
<evidence type="ECO:0000313" key="1">
    <source>
        <dbReference type="EMBL" id="KAF6740944.1"/>
    </source>
</evidence>
<protein>
    <submittedName>
        <fullName evidence="1">Uncharacterized protein</fullName>
    </submittedName>
</protein>
<dbReference type="PANTHER" id="PTHR31047">
    <property type="entry name" value="MEIOTICALLY UP-REGULATED GENE 157 PROTEIN"/>
    <property type="match status" value="1"/>
</dbReference>
<dbReference type="OrthoDB" id="7771656at2759"/>
<dbReference type="Gene3D" id="1.50.10.10">
    <property type="match status" value="1"/>
</dbReference>
<sequence length="267" mass="30098">MDFGKGSDCALFREFRTVFDGTANFLTPSETKGVWRGNGSIDSVETLPEWSPIHSASIPLLSVRRKFQHHPNLSTLAVRDCTSHNDWADNVIVNPPVDPKVVFECKYEIDSLCGFLKLSRAYYQSTGDSSFINENWKSAVDQIFRVIHEQSQPSFDENFNFISYFNWTGSRGSLSPRVNNRGNNEPKAYTGLVGTSHRPSDDLTVYGEDFSDPANAMLSVELVHLADVLDKVDMLKDISTKARETSSRIKDAIWNTTVRAQRLTDVY</sequence>
<dbReference type="SUPFAM" id="SSF48208">
    <property type="entry name" value="Six-hairpin glycosidases"/>
    <property type="match status" value="1"/>
</dbReference>